<evidence type="ECO:0000313" key="3">
    <source>
        <dbReference type="Proteomes" id="UP000774935"/>
    </source>
</evidence>
<dbReference type="InterPro" id="IPR001173">
    <property type="entry name" value="Glyco_trans_2-like"/>
</dbReference>
<proteinExistence type="predicted"/>
<evidence type="ECO:0000259" key="1">
    <source>
        <dbReference type="Pfam" id="PF00535"/>
    </source>
</evidence>
<dbReference type="InterPro" id="IPR050834">
    <property type="entry name" value="Glycosyltransf_2"/>
</dbReference>
<dbReference type="SUPFAM" id="SSF53448">
    <property type="entry name" value="Nucleotide-diphospho-sugar transferases"/>
    <property type="match status" value="1"/>
</dbReference>
<comment type="caution">
    <text evidence="2">The sequence shown here is derived from an EMBL/GenBank/DDBJ whole genome shotgun (WGS) entry which is preliminary data.</text>
</comment>
<dbReference type="Gene3D" id="3.90.550.10">
    <property type="entry name" value="Spore Coat Polysaccharide Biosynthesis Protein SpsA, Chain A"/>
    <property type="match status" value="1"/>
</dbReference>
<dbReference type="Pfam" id="PF00535">
    <property type="entry name" value="Glycos_transf_2"/>
    <property type="match status" value="1"/>
</dbReference>
<dbReference type="Proteomes" id="UP000774935">
    <property type="component" value="Unassembled WGS sequence"/>
</dbReference>
<dbReference type="RefSeq" id="WP_199111387.1">
    <property type="nucleotide sequence ID" value="NZ_JAHWXQ010000005.1"/>
</dbReference>
<sequence>MVSVIVPNYNHAAYLERRINSILNQTYQYFEIILLDDYSNDNSQSILAKYKNHPKVSHIVLNEFNSGSTFKQWQKGIELASADLIWIAESDDWAEPTLLEELVSPLLDNPDISISFCQTLCVNSDNNILYRTESNFLLHTIHGNKFVSERMFYGNSIMNASMAVFRKSQIENFDWNFTSMRFCGDWFFWVQLALTGSVFESGKYLNYFFKHGKDVTSKAVSQGLFFKEGYKIMLFIKKNVSIETDKYFINLERLVDYYFEQKKFFADEHTDKEVLECLALVDQNTIKLIQKRNYKPSKSVQLISKLFYLAKGKLN</sequence>
<reference evidence="2 3" key="1">
    <citation type="submission" date="2021-07" db="EMBL/GenBank/DDBJ databases">
        <authorList>
            <person name="Kim M.K."/>
        </authorList>
    </citation>
    <scope>NUCLEOTIDE SEQUENCE [LARGE SCALE GENOMIC DNA]</scope>
    <source>
        <strain evidence="2 3">HLY7-15</strain>
    </source>
</reference>
<dbReference type="PANTHER" id="PTHR43685:SF2">
    <property type="entry name" value="GLYCOSYLTRANSFERASE 2-LIKE DOMAIN-CONTAINING PROTEIN"/>
    <property type="match status" value="1"/>
</dbReference>
<dbReference type="EMBL" id="JAHWXQ010000005">
    <property type="protein sequence ID" value="MBW3366644.1"/>
    <property type="molecule type" value="Genomic_DNA"/>
</dbReference>
<dbReference type="PANTHER" id="PTHR43685">
    <property type="entry name" value="GLYCOSYLTRANSFERASE"/>
    <property type="match status" value="1"/>
</dbReference>
<protein>
    <submittedName>
        <fullName evidence="2">Glycosyltransferase</fullName>
    </submittedName>
</protein>
<keyword evidence="3" id="KW-1185">Reference proteome</keyword>
<gene>
    <name evidence="2" type="ORF">KYK27_16405</name>
</gene>
<name>A0ABS6XF77_9BACT</name>
<dbReference type="InterPro" id="IPR029044">
    <property type="entry name" value="Nucleotide-diphossugar_trans"/>
</dbReference>
<feature type="domain" description="Glycosyltransferase 2-like" evidence="1">
    <location>
        <begin position="3"/>
        <end position="168"/>
    </location>
</feature>
<evidence type="ECO:0000313" key="2">
    <source>
        <dbReference type="EMBL" id="MBW3366644.1"/>
    </source>
</evidence>
<dbReference type="CDD" id="cd00761">
    <property type="entry name" value="Glyco_tranf_GTA_type"/>
    <property type="match status" value="1"/>
</dbReference>
<accession>A0ABS6XF77</accession>
<organism evidence="2 3">
    <name type="scientific">Pontibacter populi</name>
    <dbReference type="NCBI Taxonomy" id="890055"/>
    <lineage>
        <taxon>Bacteria</taxon>
        <taxon>Pseudomonadati</taxon>
        <taxon>Bacteroidota</taxon>
        <taxon>Cytophagia</taxon>
        <taxon>Cytophagales</taxon>
        <taxon>Hymenobacteraceae</taxon>
        <taxon>Pontibacter</taxon>
    </lineage>
</organism>